<feature type="domain" description="Transposase IS204/IS1001/IS1096/IS1165 zinc-finger" evidence="2">
    <location>
        <begin position="46"/>
        <end position="91"/>
    </location>
</feature>
<dbReference type="OrthoDB" id="1653543at2"/>
<dbReference type="Proteomes" id="UP000294743">
    <property type="component" value="Unassembled WGS sequence"/>
</dbReference>
<keyword evidence="4" id="KW-1185">Reference proteome</keyword>
<feature type="domain" description="Transposase IS204/IS1001/IS1096/IS1165 DDE" evidence="1">
    <location>
        <begin position="160"/>
        <end position="409"/>
    </location>
</feature>
<evidence type="ECO:0000259" key="2">
    <source>
        <dbReference type="Pfam" id="PF14690"/>
    </source>
</evidence>
<evidence type="ECO:0000259" key="1">
    <source>
        <dbReference type="Pfam" id="PF01610"/>
    </source>
</evidence>
<dbReference type="PANTHER" id="PTHR33498:SF1">
    <property type="entry name" value="TRANSPOSASE FOR INSERTION SEQUENCE ELEMENT IS1557"/>
    <property type="match status" value="1"/>
</dbReference>
<organism evidence="3 4">
    <name type="scientific">Breznakia blatticola</name>
    <dbReference type="NCBI Taxonomy" id="1754012"/>
    <lineage>
        <taxon>Bacteria</taxon>
        <taxon>Bacillati</taxon>
        <taxon>Bacillota</taxon>
        <taxon>Erysipelotrichia</taxon>
        <taxon>Erysipelotrichales</taxon>
        <taxon>Erysipelotrichaceae</taxon>
        <taxon>Breznakia</taxon>
    </lineage>
</organism>
<dbReference type="PANTHER" id="PTHR33498">
    <property type="entry name" value="TRANSPOSASE FOR INSERTION SEQUENCE ELEMENT IS1557"/>
    <property type="match status" value="1"/>
</dbReference>
<dbReference type="RefSeq" id="WP_134171440.1">
    <property type="nucleotide sequence ID" value="NZ_SODD01000083.1"/>
</dbReference>
<evidence type="ECO:0000313" key="3">
    <source>
        <dbReference type="EMBL" id="TDW07794.1"/>
    </source>
</evidence>
<reference evidence="3 4" key="1">
    <citation type="submission" date="2019-03" db="EMBL/GenBank/DDBJ databases">
        <title>Genomic Encyclopedia of Type Strains, Phase IV (KMG-IV): sequencing the most valuable type-strain genomes for metagenomic binning, comparative biology and taxonomic classification.</title>
        <authorList>
            <person name="Goeker M."/>
        </authorList>
    </citation>
    <scope>NUCLEOTIDE SEQUENCE [LARGE SCALE GENOMIC DNA]</scope>
    <source>
        <strain evidence="3 4">DSM 28867</strain>
    </source>
</reference>
<evidence type="ECO:0000313" key="4">
    <source>
        <dbReference type="Proteomes" id="UP000294743"/>
    </source>
</evidence>
<dbReference type="InterPro" id="IPR047951">
    <property type="entry name" value="Transpos_ISL3"/>
</dbReference>
<protein>
    <submittedName>
        <fullName evidence="3">Transposase</fullName>
    </submittedName>
</protein>
<dbReference type="InterPro" id="IPR002560">
    <property type="entry name" value="Transposase_DDE"/>
</dbReference>
<dbReference type="Pfam" id="PF14690">
    <property type="entry name" value="Zn_ribbon_ISL3"/>
    <property type="match status" value="1"/>
</dbReference>
<dbReference type="EMBL" id="SODD01000083">
    <property type="protein sequence ID" value="TDW07794.1"/>
    <property type="molecule type" value="Genomic_DNA"/>
</dbReference>
<feature type="domain" description="Transposase IS204/IS1001/IS1096/IS1165 DDE" evidence="1">
    <location>
        <begin position="430"/>
        <end position="466"/>
    </location>
</feature>
<accession>A0A4R7Z871</accession>
<dbReference type="NCBIfam" id="NF033550">
    <property type="entry name" value="transpos_ISL3"/>
    <property type="match status" value="1"/>
</dbReference>
<comment type="caution">
    <text evidence="3">The sequence shown here is derived from an EMBL/GenBank/DDBJ whole genome shotgun (WGS) entry which is preliminary data.</text>
</comment>
<dbReference type="AlphaFoldDB" id="A0A4R7Z871"/>
<sequence length="483" mass="57245">MKQEPRILNDQTILQLFNLSPDKVEKIAFENRRDALYIMITLSKEEQVCPVCLNKTSKVKDYTKKKILHAAITHKACYIEYRARRYICPTCKKSFAEHNPFSYKNQKLSALTVSNVLADLKSSHETFTSVAKRYGISTATVTTLFDTHVQIARRRLPKYLTIDEVYAFKSDRSNYVCVLVDYLNKTTVDLLPSRKKQDLLLYFNQIPLEERKEVLLVGIDMWHTYRSVTKIAFPKAKCVLDKFHLIAEFHKRLDKLRIQIMKEIQPPKAWKKSSDIKKQCAYHDRDKQYYLLKKFNWLLMKNDESIIEIDNKKWRLLDPNIPKKKNRKLGRYCNYYDIREMILEIDQRLITALNLKYTLDTFYKEATLETAKTKLESLILDMSNSEIPGFVSFSHTLINWKNEIINSFQLIEKVIQVKDKETGKMKHVLTRKRLNNGIIENRNKVIKQIKHNSNGFHNWERFRNRVLYAINDDSTYRIYSTKL</sequence>
<dbReference type="Pfam" id="PF01610">
    <property type="entry name" value="DDE_Tnp_ISL3"/>
    <property type="match status" value="2"/>
</dbReference>
<gene>
    <name evidence="3" type="ORF">EDD63_1831</name>
</gene>
<dbReference type="InterPro" id="IPR029261">
    <property type="entry name" value="Transposase_Znf"/>
</dbReference>
<name>A0A4R7Z871_9FIRM</name>
<proteinExistence type="predicted"/>